<reference evidence="2 3" key="1">
    <citation type="submission" date="2006-04" db="EMBL/GenBank/DDBJ databases">
        <authorList>
            <person name="Nierman W.C."/>
        </authorList>
    </citation>
    <scope>NUCLEOTIDE SEQUENCE [LARGE SCALE GENOMIC DNA]</scope>
    <source>
        <strain evidence="2 3">DW4/3-1</strain>
    </source>
</reference>
<comment type="caution">
    <text evidence="2">The sequence shown here is derived from an EMBL/GenBank/DDBJ whole genome shotgun (WGS) entry which is preliminary data.</text>
</comment>
<name>Q08UK8_STIAD</name>
<accession>Q08UK8</accession>
<feature type="region of interest" description="Disordered" evidence="1">
    <location>
        <begin position="66"/>
        <end position="88"/>
    </location>
</feature>
<evidence type="ECO:0000313" key="3">
    <source>
        <dbReference type="Proteomes" id="UP000032702"/>
    </source>
</evidence>
<evidence type="ECO:0000256" key="1">
    <source>
        <dbReference type="SAM" id="MobiDB-lite"/>
    </source>
</evidence>
<dbReference type="EMBL" id="AAMD01000127">
    <property type="protein sequence ID" value="EAU64189.1"/>
    <property type="molecule type" value="Genomic_DNA"/>
</dbReference>
<dbReference type="Proteomes" id="UP000032702">
    <property type="component" value="Unassembled WGS sequence"/>
</dbReference>
<organism evidence="2 3">
    <name type="scientific">Stigmatella aurantiaca (strain DW4/3-1)</name>
    <dbReference type="NCBI Taxonomy" id="378806"/>
    <lineage>
        <taxon>Bacteria</taxon>
        <taxon>Pseudomonadati</taxon>
        <taxon>Myxococcota</taxon>
        <taxon>Myxococcia</taxon>
        <taxon>Myxococcales</taxon>
        <taxon>Cystobacterineae</taxon>
        <taxon>Archangiaceae</taxon>
        <taxon>Stigmatella</taxon>
    </lineage>
</organism>
<feature type="compositionally biased region" description="Polar residues" evidence="1">
    <location>
        <begin position="69"/>
        <end position="81"/>
    </location>
</feature>
<dbReference type="AlphaFoldDB" id="Q08UK8"/>
<protein>
    <submittedName>
        <fullName evidence="2">Putative integral membrane protein</fullName>
    </submittedName>
</protein>
<proteinExistence type="predicted"/>
<gene>
    <name evidence="2" type="ORF">STIAU_8723</name>
</gene>
<evidence type="ECO:0000313" key="2">
    <source>
        <dbReference type="EMBL" id="EAU64189.1"/>
    </source>
</evidence>
<sequence>MRYKGGRDPPGGDPVATDTNRRTIAARAVGRVLSGQDRYEKEALEGDPASPLAEVVREQRRAALPALPSKTSFADKLQQSAAGKKRTP</sequence>
<feature type="region of interest" description="Disordered" evidence="1">
    <location>
        <begin position="1"/>
        <end position="29"/>
    </location>
</feature>